<feature type="active site" description="Proton donor" evidence="5">
    <location>
        <position position="124"/>
    </location>
</feature>
<evidence type="ECO:0000256" key="1">
    <source>
        <dbReference type="ARBA" id="ARBA00011063"/>
    </source>
</evidence>
<comment type="caution">
    <text evidence="7">The sequence shown here is derived from an EMBL/GenBank/DDBJ whole genome shotgun (WGS) entry which is preliminary data.</text>
</comment>
<accession>A0A0D0LKB3</accession>
<comment type="similarity">
    <text evidence="1">Belongs to the low molecular weight phosphotyrosine protein phosphatase family.</text>
</comment>
<feature type="active site" description="Nucleophile" evidence="5">
    <location>
        <position position="10"/>
    </location>
</feature>
<dbReference type="EMBL" id="JXQQ01000110">
    <property type="protein sequence ID" value="KIQ19099.1"/>
    <property type="molecule type" value="Genomic_DNA"/>
</dbReference>
<dbReference type="SMART" id="SM00226">
    <property type="entry name" value="LMWPc"/>
    <property type="match status" value="1"/>
</dbReference>
<dbReference type="InterPro" id="IPR036196">
    <property type="entry name" value="Ptyr_pPase_sf"/>
</dbReference>
<evidence type="ECO:0000313" key="7">
    <source>
        <dbReference type="EMBL" id="KIQ19099.1"/>
    </source>
</evidence>
<feature type="domain" description="Phosphotyrosine protein phosphatase I" evidence="6">
    <location>
        <begin position="4"/>
        <end position="150"/>
    </location>
</feature>
<evidence type="ECO:0000256" key="5">
    <source>
        <dbReference type="PIRSR" id="PIRSR617867-1"/>
    </source>
</evidence>
<protein>
    <recommendedName>
        <fullName evidence="2">protein-tyrosine-phosphatase</fullName>
        <ecNumber evidence="2">3.1.3.48</ecNumber>
    </recommendedName>
</protein>
<evidence type="ECO:0000256" key="3">
    <source>
        <dbReference type="ARBA" id="ARBA00022801"/>
    </source>
</evidence>
<organism evidence="7 8">
    <name type="scientific">Variovorax paradoxus</name>
    <dbReference type="NCBI Taxonomy" id="34073"/>
    <lineage>
        <taxon>Bacteria</taxon>
        <taxon>Pseudomonadati</taxon>
        <taxon>Pseudomonadota</taxon>
        <taxon>Betaproteobacteria</taxon>
        <taxon>Burkholderiales</taxon>
        <taxon>Comamonadaceae</taxon>
        <taxon>Variovorax</taxon>
    </lineage>
</organism>
<dbReference type="InterPro" id="IPR023485">
    <property type="entry name" value="Ptyr_pPase"/>
</dbReference>
<keyword evidence="4" id="KW-0904">Protein phosphatase</keyword>
<dbReference type="InterPro" id="IPR050438">
    <property type="entry name" value="LMW_PTPase"/>
</dbReference>
<dbReference type="CDD" id="cd16343">
    <property type="entry name" value="LMWPTP"/>
    <property type="match status" value="1"/>
</dbReference>
<dbReference type="EC" id="3.1.3.48" evidence="2"/>
<evidence type="ECO:0000256" key="2">
    <source>
        <dbReference type="ARBA" id="ARBA00013064"/>
    </source>
</evidence>
<dbReference type="PRINTS" id="PR00719">
    <property type="entry name" value="LMWPTPASE"/>
</dbReference>
<evidence type="ECO:0000256" key="4">
    <source>
        <dbReference type="ARBA" id="ARBA00022912"/>
    </source>
</evidence>
<dbReference type="AlphaFoldDB" id="A0A0D0LKB3"/>
<dbReference type="Gene3D" id="3.40.50.2300">
    <property type="match status" value="1"/>
</dbReference>
<dbReference type="SUPFAM" id="SSF52788">
    <property type="entry name" value="Phosphotyrosine protein phosphatases I"/>
    <property type="match status" value="1"/>
</dbReference>
<dbReference type="RefSeq" id="WP_042582295.1">
    <property type="nucleotide sequence ID" value="NZ_JXQQ01000110.1"/>
</dbReference>
<keyword evidence="3" id="KW-0378">Hydrolase</keyword>
<dbReference type="GO" id="GO:0004725">
    <property type="term" value="F:protein tyrosine phosphatase activity"/>
    <property type="evidence" value="ECO:0007669"/>
    <property type="project" value="UniProtKB-EC"/>
</dbReference>
<evidence type="ECO:0000259" key="6">
    <source>
        <dbReference type="SMART" id="SM00226"/>
    </source>
</evidence>
<evidence type="ECO:0000313" key="8">
    <source>
        <dbReference type="Proteomes" id="UP000032067"/>
    </source>
</evidence>
<proteinExistence type="inferred from homology"/>
<dbReference type="PANTHER" id="PTHR11717">
    <property type="entry name" value="LOW MOLECULAR WEIGHT PROTEIN TYROSINE PHOSPHATASE"/>
    <property type="match status" value="1"/>
</dbReference>
<dbReference type="OrthoDB" id="9784339at2"/>
<gene>
    <name evidence="7" type="ORF">RT97_28875</name>
</gene>
<dbReference type="PANTHER" id="PTHR11717:SF7">
    <property type="entry name" value="LOW MOLECULAR WEIGHT PHOSPHOTYROSINE PROTEIN PHOSPHATASE"/>
    <property type="match status" value="1"/>
</dbReference>
<name>A0A0D0LKB3_VARPD</name>
<reference evidence="7 8" key="1">
    <citation type="submission" date="2014-12" db="EMBL/GenBank/DDBJ databases">
        <title>16Stimator: statistical estimation of ribosomal gene copy numbers from draft genome assemblies.</title>
        <authorList>
            <person name="Perisin M.A."/>
            <person name="Vetter M."/>
            <person name="Gilbert J.A."/>
            <person name="Bergelson J."/>
        </authorList>
    </citation>
    <scope>NUCLEOTIDE SEQUENCE [LARGE SCALE GENOMIC DNA]</scope>
    <source>
        <strain evidence="7 8">MEDvA23</strain>
    </source>
</reference>
<sequence>MTKPAVLFICTGNICRSPTAHALLLHKARAANVALDVDSAAISDEERGNPPDPRSVAEARRRGIEMHAHCARQVRASDFERFDWIVGMTAHHCAALRRLARAGTGHKVHLLTEFSESDEGDVPDPWYGGQQAFVEAFDLIDRGVDGLLAKLAASAATSAHARRPTR</sequence>
<dbReference type="Proteomes" id="UP000032067">
    <property type="component" value="Unassembled WGS sequence"/>
</dbReference>
<dbReference type="InterPro" id="IPR017867">
    <property type="entry name" value="Tyr_phospatase_low_mol_wt"/>
</dbReference>
<feature type="active site" evidence="5">
    <location>
        <position position="16"/>
    </location>
</feature>
<dbReference type="Pfam" id="PF01451">
    <property type="entry name" value="LMWPc"/>
    <property type="match status" value="1"/>
</dbReference>